<dbReference type="RefSeq" id="WP_072949682.1">
    <property type="nucleotide sequence ID" value="NZ_FRCT01000004.1"/>
</dbReference>
<name>A0A1M7IG44_RUMFL</name>
<dbReference type="CDD" id="cd18808">
    <property type="entry name" value="SF1_C_Upf1"/>
    <property type="match status" value="1"/>
</dbReference>
<dbReference type="InterPro" id="IPR014001">
    <property type="entry name" value="Helicase_ATP-bd"/>
</dbReference>
<dbReference type="GO" id="GO:0005694">
    <property type="term" value="C:chromosome"/>
    <property type="evidence" value="ECO:0007669"/>
    <property type="project" value="InterPro"/>
</dbReference>
<dbReference type="EMBL" id="FRCT01000004">
    <property type="protein sequence ID" value="SHM39762.1"/>
    <property type="molecule type" value="Genomic_DNA"/>
</dbReference>
<evidence type="ECO:0000313" key="9">
    <source>
        <dbReference type="Proteomes" id="UP000184394"/>
    </source>
</evidence>
<keyword evidence="2" id="KW-0547">Nucleotide-binding</keyword>
<proteinExistence type="inferred from homology"/>
<dbReference type="PROSITE" id="PS51192">
    <property type="entry name" value="HELICASE_ATP_BIND_1"/>
    <property type="match status" value="1"/>
</dbReference>
<dbReference type="GO" id="GO:0003916">
    <property type="term" value="F:DNA topoisomerase activity"/>
    <property type="evidence" value="ECO:0007669"/>
    <property type="project" value="InterPro"/>
</dbReference>
<dbReference type="Pfam" id="PF13087">
    <property type="entry name" value="AAA_12"/>
    <property type="match status" value="1"/>
</dbReference>
<feature type="domain" description="Helicase ATP-binding" evidence="7">
    <location>
        <begin position="272"/>
        <end position="475"/>
    </location>
</feature>
<keyword evidence="4 8" id="KW-0347">Helicase</keyword>
<evidence type="ECO:0000313" key="8">
    <source>
        <dbReference type="EMBL" id="SHM39762.1"/>
    </source>
</evidence>
<reference evidence="8 9" key="1">
    <citation type="submission" date="2016-11" db="EMBL/GenBank/DDBJ databases">
        <authorList>
            <person name="Jaros S."/>
            <person name="Januszkiewicz K."/>
            <person name="Wedrychowicz H."/>
        </authorList>
    </citation>
    <scope>NUCLEOTIDE SEQUENCE [LARGE SCALE GENOMIC DNA]</scope>
    <source>
        <strain evidence="8 9">Y1</strain>
    </source>
</reference>
<dbReference type="Gene3D" id="3.40.50.300">
    <property type="entry name" value="P-loop containing nucleotide triphosphate hydrolases"/>
    <property type="match status" value="2"/>
</dbReference>
<evidence type="ECO:0000259" key="7">
    <source>
        <dbReference type="PROSITE" id="PS51192"/>
    </source>
</evidence>
<evidence type="ECO:0000256" key="1">
    <source>
        <dbReference type="ARBA" id="ARBA00007913"/>
    </source>
</evidence>
<dbReference type="SMART" id="SM00487">
    <property type="entry name" value="DEXDc"/>
    <property type="match status" value="1"/>
</dbReference>
<organism evidence="8 9">
    <name type="scientific">Ruminococcus flavefaciens</name>
    <dbReference type="NCBI Taxonomy" id="1265"/>
    <lineage>
        <taxon>Bacteria</taxon>
        <taxon>Bacillati</taxon>
        <taxon>Bacillota</taxon>
        <taxon>Clostridia</taxon>
        <taxon>Eubacteriales</taxon>
        <taxon>Oscillospiraceae</taxon>
        <taxon>Ruminococcus</taxon>
    </lineage>
</organism>
<sequence>MELIGLKVVHKTFKNGVITGHQGNIIIVKFKENGNEMKFLYPDCFKTYLTLENSDAIEKVKFDTASKIEQEKIKKENERIQRENNRIISEMNRSKTKGSVVKDTPVIRFKSYNEFCDHYSQKIASEVAFLRRNGGKRITVYDGRYLSRQGLRFSYEFDTDTELNYPDGTQITLYVSLKKDSVQGEVEVKGILENCSEFTVIISTDADLGHSEDTEISSLEFSVESWRLLNTLNERLVLLRNKNNYITDALVTQGFNQIEYGAKLSTGQETAVDMTLKQPITFIWGPPGSGKTETLAKIAIQHIKKGNKILMLSYSNVSVDAAIQRVFKLFPQSNLGDILRYGYPKDNDINESQFKSSFNFALYLCPELVKKRKDLMNESKKYGKTDPKRKEISKKIREIREALAEKEIDSIKKARFVATTVSKAVVDKKLTEIPFDVVIFDEASMSYIPQIIFGASLAKKHFVCMGDYCQLPPIVQGDRSESLSVDIFRYCGISDAVERNCGHKWLCMLDIQYRMHPEIANFASVTMYHGLLKTASGIKEKRDEIQEAVPELKKAYGIADLSYMMSTCIPMKDHSRVNILSAFISFALAERAYNNGFNVGIIAPYTSQAGLLNSMALDMAEKIGEKRTIPCATVHQFQGSEQDVIVYDATDCYRQTYPGILLTSTKDNYANKLFNVAMTRARGKFVAVTNAKYMIDKGVKTNLMFGQLISKSRVESGVDGYSLEYFKTDVDSCLKFYRQANAGDAFLDDISAANKLVYIDIPDKPMNDTAFYEKLIRIIDEKKKNNVKVVIRAEKRSSLPLSIRSIAIEHSFSMNPVAVIDKSVTWYGMPWSEAVFKTENGSIQTKFHPIIRFAGRKASRKIYGLLEMNKTTDESVELLDEEEPNTLAQYILKHEKCPICNKPMQMKKSKSGKFFLSCTGYPACTQTSFLSVDLVEEYLYVPKPDGSKVLVARCKCNKCDTSLEAKLGQYGLYIQCCGLNRHKYKPDEI</sequence>
<dbReference type="InterPro" id="IPR041677">
    <property type="entry name" value="DNA2/NAM7_AAA_11"/>
</dbReference>
<dbReference type="Pfam" id="PF13086">
    <property type="entry name" value="AAA_11"/>
    <property type="match status" value="1"/>
</dbReference>
<dbReference type="PANTHER" id="PTHR43788:SF8">
    <property type="entry name" value="DNA-BINDING PROTEIN SMUBP-2"/>
    <property type="match status" value="1"/>
</dbReference>
<dbReference type="Proteomes" id="UP000184394">
    <property type="component" value="Unassembled WGS sequence"/>
</dbReference>
<dbReference type="InterPro" id="IPR027417">
    <property type="entry name" value="P-loop_NTPase"/>
</dbReference>
<dbReference type="InterPro" id="IPR047187">
    <property type="entry name" value="SF1_C_Upf1"/>
</dbReference>
<dbReference type="AlphaFoldDB" id="A0A1M7IG44"/>
<keyword evidence="5" id="KW-0067">ATP-binding</keyword>
<gene>
    <name evidence="8" type="ORF">SAMN04487860_104100</name>
</gene>
<dbReference type="GO" id="GO:0006265">
    <property type="term" value="P:DNA topological change"/>
    <property type="evidence" value="ECO:0007669"/>
    <property type="project" value="InterPro"/>
</dbReference>
<dbReference type="Pfam" id="PF01396">
    <property type="entry name" value="Zn_ribbon_Top1"/>
    <property type="match status" value="1"/>
</dbReference>
<dbReference type="GO" id="GO:0003677">
    <property type="term" value="F:DNA binding"/>
    <property type="evidence" value="ECO:0007669"/>
    <property type="project" value="InterPro"/>
</dbReference>
<evidence type="ECO:0000256" key="5">
    <source>
        <dbReference type="ARBA" id="ARBA00022840"/>
    </source>
</evidence>
<dbReference type="SUPFAM" id="SSF52540">
    <property type="entry name" value="P-loop containing nucleoside triphosphate hydrolases"/>
    <property type="match status" value="1"/>
</dbReference>
<dbReference type="PANTHER" id="PTHR43788">
    <property type="entry name" value="DNA2/NAM7 HELICASE FAMILY MEMBER"/>
    <property type="match status" value="1"/>
</dbReference>
<dbReference type="GO" id="GO:0005524">
    <property type="term" value="F:ATP binding"/>
    <property type="evidence" value="ECO:0007669"/>
    <property type="project" value="UniProtKB-KW"/>
</dbReference>
<evidence type="ECO:0000256" key="3">
    <source>
        <dbReference type="ARBA" id="ARBA00022801"/>
    </source>
</evidence>
<keyword evidence="3" id="KW-0378">Hydrolase</keyword>
<dbReference type="InterPro" id="IPR041679">
    <property type="entry name" value="DNA2/NAM7-like_C"/>
</dbReference>
<dbReference type="InterPro" id="IPR013498">
    <property type="entry name" value="Topo_IA_Znf"/>
</dbReference>
<dbReference type="GO" id="GO:0043139">
    <property type="term" value="F:5'-3' DNA helicase activity"/>
    <property type="evidence" value="ECO:0007669"/>
    <property type="project" value="TreeGrafter"/>
</dbReference>
<protein>
    <submittedName>
        <fullName evidence="8">Superfamily I DNA and/or RNA helicase</fullName>
    </submittedName>
</protein>
<accession>A0A1M7IG44</accession>
<dbReference type="InterPro" id="IPR050534">
    <property type="entry name" value="Coronavir_polyprotein_1ab"/>
</dbReference>
<dbReference type="GO" id="GO:0016787">
    <property type="term" value="F:hydrolase activity"/>
    <property type="evidence" value="ECO:0007669"/>
    <property type="project" value="UniProtKB-KW"/>
</dbReference>
<feature type="coiled-coil region" evidence="6">
    <location>
        <begin position="66"/>
        <end position="97"/>
    </location>
</feature>
<dbReference type="SUPFAM" id="SSF57783">
    <property type="entry name" value="Zinc beta-ribbon"/>
    <property type="match status" value="1"/>
</dbReference>
<dbReference type="Gene3D" id="3.30.65.10">
    <property type="entry name" value="Bacterial Topoisomerase I, domain 1"/>
    <property type="match status" value="1"/>
</dbReference>
<evidence type="ECO:0000256" key="2">
    <source>
        <dbReference type="ARBA" id="ARBA00022741"/>
    </source>
</evidence>
<evidence type="ECO:0000256" key="6">
    <source>
        <dbReference type="SAM" id="Coils"/>
    </source>
</evidence>
<evidence type="ECO:0000256" key="4">
    <source>
        <dbReference type="ARBA" id="ARBA00022806"/>
    </source>
</evidence>
<comment type="similarity">
    <text evidence="1">Belongs to the DNA2/NAM7 helicase family.</text>
</comment>
<keyword evidence="6" id="KW-0175">Coiled coil</keyword>